<dbReference type="AlphaFoldDB" id="A0A160T0D9"/>
<proteinExistence type="predicted"/>
<reference evidence="1" key="1">
    <citation type="submission" date="2016-01" db="EMBL/GenBank/DDBJ databases">
        <authorList>
            <person name="Mcilroy J.S."/>
            <person name="Karst M S."/>
            <person name="Albertsen M."/>
        </authorList>
    </citation>
    <scope>NUCLEOTIDE SEQUENCE</scope>
    <source>
        <strain evidence="1">Cfx-K</strain>
    </source>
</reference>
<protein>
    <submittedName>
        <fullName evidence="1">Uncharacterized protein</fullName>
    </submittedName>
</protein>
<dbReference type="EMBL" id="LN890655">
    <property type="protein sequence ID" value="CUS02529.2"/>
    <property type="molecule type" value="Genomic_DNA"/>
</dbReference>
<gene>
    <name evidence="1" type="ORF">CFX0092_A0651</name>
</gene>
<dbReference type="Proteomes" id="UP000215027">
    <property type="component" value="Chromosome I"/>
</dbReference>
<dbReference type="KEGG" id="pbf:CFX0092_A0651"/>
<accession>A0A160T0D9</accession>
<sequence length="74" mass="8448">MFLSYTVTISHPRRVAATGRPDPAGLFVPHYVRRVRRVAPVQMGRQIAAQRKGQRRVSISSPEPWPSVIHRLTF</sequence>
<evidence type="ECO:0000313" key="1">
    <source>
        <dbReference type="EMBL" id="CUS02529.2"/>
    </source>
</evidence>
<evidence type="ECO:0000313" key="2">
    <source>
        <dbReference type="Proteomes" id="UP000215027"/>
    </source>
</evidence>
<name>A0A160T0D9_9CHLR</name>
<keyword evidence="2" id="KW-1185">Reference proteome</keyword>
<organism evidence="1 2">
    <name type="scientific">Candidatus Promineifilum breve</name>
    <dbReference type="NCBI Taxonomy" id="1806508"/>
    <lineage>
        <taxon>Bacteria</taxon>
        <taxon>Bacillati</taxon>
        <taxon>Chloroflexota</taxon>
        <taxon>Ardenticatenia</taxon>
        <taxon>Candidatus Promineifilales</taxon>
        <taxon>Candidatus Promineifilaceae</taxon>
        <taxon>Candidatus Promineifilum</taxon>
    </lineage>
</organism>